<dbReference type="GO" id="GO:0051087">
    <property type="term" value="F:protein-folding chaperone binding"/>
    <property type="evidence" value="ECO:0007669"/>
    <property type="project" value="InterPro"/>
</dbReference>
<dbReference type="AlphaFoldDB" id="L1JAX2"/>
<evidence type="ECO:0000313" key="4">
    <source>
        <dbReference type="Proteomes" id="UP000011087"/>
    </source>
</evidence>
<feature type="domain" description="BAG" evidence="1">
    <location>
        <begin position="2"/>
        <end position="53"/>
    </location>
</feature>
<sequence>MQKLHKLALYLAEDGMKLMLSVDELNGDENIRMARKGLVKSMNHILDRLEKLKTELNVPSLQNESS</sequence>
<gene>
    <name evidence="2" type="ORF">GUITHDRAFT_152778</name>
</gene>
<dbReference type="HOGENOM" id="CLU_2836646_0_0_1"/>
<protein>
    <recommendedName>
        <fullName evidence="1">BAG domain-containing protein</fullName>
    </recommendedName>
</protein>
<dbReference type="KEGG" id="gtt:GUITHDRAFT_152778"/>
<dbReference type="InterPro" id="IPR003103">
    <property type="entry name" value="BAG_domain"/>
</dbReference>
<accession>L1JAX2</accession>
<reference evidence="2 4" key="1">
    <citation type="journal article" date="2012" name="Nature">
        <title>Algal genomes reveal evolutionary mosaicism and the fate of nucleomorphs.</title>
        <authorList>
            <consortium name="DOE Joint Genome Institute"/>
            <person name="Curtis B.A."/>
            <person name="Tanifuji G."/>
            <person name="Burki F."/>
            <person name="Gruber A."/>
            <person name="Irimia M."/>
            <person name="Maruyama S."/>
            <person name="Arias M.C."/>
            <person name="Ball S.G."/>
            <person name="Gile G.H."/>
            <person name="Hirakawa Y."/>
            <person name="Hopkins J.F."/>
            <person name="Kuo A."/>
            <person name="Rensing S.A."/>
            <person name="Schmutz J."/>
            <person name="Symeonidi A."/>
            <person name="Elias M."/>
            <person name="Eveleigh R.J."/>
            <person name="Herman E.K."/>
            <person name="Klute M.J."/>
            <person name="Nakayama T."/>
            <person name="Obornik M."/>
            <person name="Reyes-Prieto A."/>
            <person name="Armbrust E.V."/>
            <person name="Aves S.J."/>
            <person name="Beiko R.G."/>
            <person name="Coutinho P."/>
            <person name="Dacks J.B."/>
            <person name="Durnford D.G."/>
            <person name="Fast N.M."/>
            <person name="Green B.R."/>
            <person name="Grisdale C.J."/>
            <person name="Hempel F."/>
            <person name="Henrissat B."/>
            <person name="Hoppner M.P."/>
            <person name="Ishida K."/>
            <person name="Kim E."/>
            <person name="Koreny L."/>
            <person name="Kroth P.G."/>
            <person name="Liu Y."/>
            <person name="Malik S.B."/>
            <person name="Maier U.G."/>
            <person name="McRose D."/>
            <person name="Mock T."/>
            <person name="Neilson J.A."/>
            <person name="Onodera N.T."/>
            <person name="Poole A.M."/>
            <person name="Pritham E.J."/>
            <person name="Richards T.A."/>
            <person name="Rocap G."/>
            <person name="Roy S.W."/>
            <person name="Sarai C."/>
            <person name="Schaack S."/>
            <person name="Shirato S."/>
            <person name="Slamovits C.H."/>
            <person name="Spencer D.F."/>
            <person name="Suzuki S."/>
            <person name="Worden A.Z."/>
            <person name="Zauner S."/>
            <person name="Barry K."/>
            <person name="Bell C."/>
            <person name="Bharti A.K."/>
            <person name="Crow J.A."/>
            <person name="Grimwood J."/>
            <person name="Kramer R."/>
            <person name="Lindquist E."/>
            <person name="Lucas S."/>
            <person name="Salamov A."/>
            <person name="McFadden G.I."/>
            <person name="Lane C.E."/>
            <person name="Keeling P.J."/>
            <person name="Gray M.W."/>
            <person name="Grigoriev I.V."/>
            <person name="Archibald J.M."/>
        </authorList>
    </citation>
    <scope>NUCLEOTIDE SEQUENCE</scope>
    <source>
        <strain evidence="2 4">CCMP2712</strain>
    </source>
</reference>
<organism evidence="2">
    <name type="scientific">Guillardia theta (strain CCMP2712)</name>
    <name type="common">Cryptophyte</name>
    <dbReference type="NCBI Taxonomy" id="905079"/>
    <lineage>
        <taxon>Eukaryota</taxon>
        <taxon>Cryptophyceae</taxon>
        <taxon>Pyrenomonadales</taxon>
        <taxon>Geminigeraceae</taxon>
        <taxon>Guillardia</taxon>
    </lineage>
</organism>
<dbReference type="EMBL" id="JH993000">
    <property type="protein sequence ID" value="EKX45244.1"/>
    <property type="molecule type" value="Genomic_DNA"/>
</dbReference>
<dbReference type="InterPro" id="IPR036533">
    <property type="entry name" value="BAG_dom_sf"/>
</dbReference>
<dbReference type="PaxDb" id="55529-EKX45244"/>
<dbReference type="GeneID" id="17301924"/>
<keyword evidence="4" id="KW-1185">Reference proteome</keyword>
<evidence type="ECO:0000259" key="1">
    <source>
        <dbReference type="PROSITE" id="PS51035"/>
    </source>
</evidence>
<dbReference type="SUPFAM" id="SSF63491">
    <property type="entry name" value="BAG domain"/>
    <property type="match status" value="1"/>
</dbReference>
<reference evidence="4" key="2">
    <citation type="submission" date="2012-11" db="EMBL/GenBank/DDBJ databases">
        <authorList>
            <person name="Kuo A."/>
            <person name="Curtis B.A."/>
            <person name="Tanifuji G."/>
            <person name="Burki F."/>
            <person name="Gruber A."/>
            <person name="Irimia M."/>
            <person name="Maruyama S."/>
            <person name="Arias M.C."/>
            <person name="Ball S.G."/>
            <person name="Gile G.H."/>
            <person name="Hirakawa Y."/>
            <person name="Hopkins J.F."/>
            <person name="Rensing S.A."/>
            <person name="Schmutz J."/>
            <person name="Symeonidi A."/>
            <person name="Elias M."/>
            <person name="Eveleigh R.J."/>
            <person name="Herman E.K."/>
            <person name="Klute M.J."/>
            <person name="Nakayama T."/>
            <person name="Obornik M."/>
            <person name="Reyes-Prieto A."/>
            <person name="Armbrust E.V."/>
            <person name="Aves S.J."/>
            <person name="Beiko R.G."/>
            <person name="Coutinho P."/>
            <person name="Dacks J.B."/>
            <person name="Durnford D.G."/>
            <person name="Fast N.M."/>
            <person name="Green B.R."/>
            <person name="Grisdale C."/>
            <person name="Hempe F."/>
            <person name="Henrissat B."/>
            <person name="Hoppner M.P."/>
            <person name="Ishida K.-I."/>
            <person name="Kim E."/>
            <person name="Koreny L."/>
            <person name="Kroth P.G."/>
            <person name="Liu Y."/>
            <person name="Malik S.-B."/>
            <person name="Maier U.G."/>
            <person name="McRose D."/>
            <person name="Mock T."/>
            <person name="Neilson J.A."/>
            <person name="Onodera N.T."/>
            <person name="Poole A.M."/>
            <person name="Pritham E.J."/>
            <person name="Richards T.A."/>
            <person name="Rocap G."/>
            <person name="Roy S.W."/>
            <person name="Sarai C."/>
            <person name="Schaack S."/>
            <person name="Shirato S."/>
            <person name="Slamovits C.H."/>
            <person name="Spencer D.F."/>
            <person name="Suzuki S."/>
            <person name="Worden A.Z."/>
            <person name="Zauner S."/>
            <person name="Barry K."/>
            <person name="Bell C."/>
            <person name="Bharti A.K."/>
            <person name="Crow J.A."/>
            <person name="Grimwood J."/>
            <person name="Kramer R."/>
            <person name="Lindquist E."/>
            <person name="Lucas S."/>
            <person name="Salamov A."/>
            <person name="McFadden G.I."/>
            <person name="Lane C.E."/>
            <person name="Keeling P.J."/>
            <person name="Gray M.W."/>
            <person name="Grigoriev I.V."/>
            <person name="Archibald J.M."/>
        </authorList>
    </citation>
    <scope>NUCLEOTIDE SEQUENCE</scope>
    <source>
        <strain evidence="4">CCMP2712</strain>
    </source>
</reference>
<dbReference type="RefSeq" id="XP_005832224.1">
    <property type="nucleotide sequence ID" value="XM_005832167.1"/>
</dbReference>
<evidence type="ECO:0000313" key="2">
    <source>
        <dbReference type="EMBL" id="EKX45244.1"/>
    </source>
</evidence>
<dbReference type="PROSITE" id="PS51035">
    <property type="entry name" value="BAG"/>
    <property type="match status" value="1"/>
</dbReference>
<reference evidence="3" key="3">
    <citation type="submission" date="2016-03" db="UniProtKB">
        <authorList>
            <consortium name="EnsemblProtists"/>
        </authorList>
    </citation>
    <scope>IDENTIFICATION</scope>
</reference>
<dbReference type="Proteomes" id="UP000011087">
    <property type="component" value="Unassembled WGS sequence"/>
</dbReference>
<dbReference type="EnsemblProtists" id="EKX45244">
    <property type="protein sequence ID" value="EKX45244"/>
    <property type="gene ID" value="GUITHDRAFT_152778"/>
</dbReference>
<evidence type="ECO:0000313" key="3">
    <source>
        <dbReference type="EnsemblProtists" id="EKX45244"/>
    </source>
</evidence>
<proteinExistence type="predicted"/>
<dbReference type="Gene3D" id="1.20.58.120">
    <property type="entry name" value="BAG domain"/>
    <property type="match status" value="1"/>
</dbReference>
<dbReference type="Pfam" id="PF02179">
    <property type="entry name" value="BAG"/>
    <property type="match status" value="1"/>
</dbReference>
<name>L1JAX2_GUITC</name>